<organism evidence="1 2">
    <name type="scientific">Oxalicibacterium flavum</name>
    <dbReference type="NCBI Taxonomy" id="179467"/>
    <lineage>
        <taxon>Bacteria</taxon>
        <taxon>Pseudomonadati</taxon>
        <taxon>Pseudomonadota</taxon>
        <taxon>Betaproteobacteria</taxon>
        <taxon>Burkholderiales</taxon>
        <taxon>Oxalobacteraceae</taxon>
        <taxon>Oxalicibacterium</taxon>
    </lineage>
</organism>
<protein>
    <submittedName>
        <fullName evidence="1">Uncharacterized protein</fullName>
    </submittedName>
</protein>
<dbReference type="EMBL" id="BMCG01000005">
    <property type="protein sequence ID" value="GGC14512.1"/>
    <property type="molecule type" value="Genomic_DNA"/>
</dbReference>
<name>A0A8J2XYP8_9BURK</name>
<reference evidence="1" key="2">
    <citation type="submission" date="2020-09" db="EMBL/GenBank/DDBJ databases">
        <authorList>
            <person name="Sun Q."/>
            <person name="Sedlacek I."/>
        </authorList>
    </citation>
    <scope>NUCLEOTIDE SEQUENCE</scope>
    <source>
        <strain evidence="1">CCM 7086</strain>
    </source>
</reference>
<gene>
    <name evidence="1" type="ORF">GCM10007205_24190</name>
</gene>
<accession>A0A8J2XYP8</accession>
<dbReference type="Proteomes" id="UP000620266">
    <property type="component" value="Unassembled WGS sequence"/>
</dbReference>
<comment type="caution">
    <text evidence="1">The sequence shown here is derived from an EMBL/GenBank/DDBJ whole genome shotgun (WGS) entry which is preliminary data.</text>
</comment>
<dbReference type="RefSeq" id="WP_188396528.1">
    <property type="nucleotide sequence ID" value="NZ_BMCG01000005.1"/>
</dbReference>
<keyword evidence="2" id="KW-1185">Reference proteome</keyword>
<evidence type="ECO:0000313" key="2">
    <source>
        <dbReference type="Proteomes" id="UP000620266"/>
    </source>
</evidence>
<reference evidence="1" key="1">
    <citation type="journal article" date="2014" name="Int. J. Syst. Evol. Microbiol.">
        <title>Complete genome sequence of Corynebacterium casei LMG S-19264T (=DSM 44701T), isolated from a smear-ripened cheese.</title>
        <authorList>
            <consortium name="US DOE Joint Genome Institute (JGI-PGF)"/>
            <person name="Walter F."/>
            <person name="Albersmeier A."/>
            <person name="Kalinowski J."/>
            <person name="Ruckert C."/>
        </authorList>
    </citation>
    <scope>NUCLEOTIDE SEQUENCE</scope>
    <source>
        <strain evidence="1">CCM 7086</strain>
    </source>
</reference>
<proteinExistence type="predicted"/>
<sequence length="94" mass="10599">MSAPIEYNGFKVVVTVVRETREHAPGVATRGWRGRFGFWKDDGSEPFTGTISRPEPHPDDARRKTLRIAKSIIDAESRHLRSATPSALEFLARH</sequence>
<dbReference type="AlphaFoldDB" id="A0A8J2XYP8"/>
<evidence type="ECO:0000313" key="1">
    <source>
        <dbReference type="EMBL" id="GGC14512.1"/>
    </source>
</evidence>